<protein>
    <recommendedName>
        <fullName evidence="2">HD/PDEase domain-containing protein</fullName>
    </recommendedName>
</protein>
<comment type="caution">
    <text evidence="1">The sequence shown here is derived from an EMBL/GenBank/DDBJ whole genome shotgun (WGS) entry which is preliminary data.</text>
</comment>
<proteinExistence type="predicted"/>
<dbReference type="SUPFAM" id="SSF109604">
    <property type="entry name" value="HD-domain/PDEase-like"/>
    <property type="match status" value="1"/>
</dbReference>
<accession>A0A0F9JZQ2</accession>
<evidence type="ECO:0000313" key="1">
    <source>
        <dbReference type="EMBL" id="KKM67936.1"/>
    </source>
</evidence>
<dbReference type="Gene3D" id="1.10.3210.10">
    <property type="entry name" value="Hypothetical protein af1432"/>
    <property type="match status" value="1"/>
</dbReference>
<sequence length="145" mass="17295">MNFVEKAERIAREAHKRQKRWNGEPYIIHPEAVAEAMRIRIKESFLDDYMATAWLHDVIEDCNITVINLLEKNIPENVALAVLTLTKRKNESYLDYILRIRMKELSRLVKIEDIFHNMYSIPKDGSELNKTRLQRYELAKYMLEN</sequence>
<reference evidence="1" key="1">
    <citation type="journal article" date="2015" name="Nature">
        <title>Complex archaea that bridge the gap between prokaryotes and eukaryotes.</title>
        <authorList>
            <person name="Spang A."/>
            <person name="Saw J.H."/>
            <person name="Jorgensen S.L."/>
            <person name="Zaremba-Niedzwiedzka K."/>
            <person name="Martijn J."/>
            <person name="Lind A.E."/>
            <person name="van Eijk R."/>
            <person name="Schleper C."/>
            <person name="Guy L."/>
            <person name="Ettema T.J."/>
        </authorList>
    </citation>
    <scope>NUCLEOTIDE SEQUENCE</scope>
</reference>
<dbReference type="EMBL" id="LAZR01010262">
    <property type="protein sequence ID" value="KKM67936.1"/>
    <property type="molecule type" value="Genomic_DNA"/>
</dbReference>
<dbReference type="PANTHER" id="PTHR43061:SF1">
    <property type="entry name" value="GTP DIPHOSPHOKINASE RSH1, CHLOROPLASTIC-RELATED"/>
    <property type="match status" value="1"/>
</dbReference>
<name>A0A0F9JZQ2_9ZZZZ</name>
<dbReference type="AlphaFoldDB" id="A0A0F9JZQ2"/>
<gene>
    <name evidence="1" type="ORF">LCGC14_1466060</name>
</gene>
<organism evidence="1">
    <name type="scientific">marine sediment metagenome</name>
    <dbReference type="NCBI Taxonomy" id="412755"/>
    <lineage>
        <taxon>unclassified sequences</taxon>
        <taxon>metagenomes</taxon>
        <taxon>ecological metagenomes</taxon>
    </lineage>
</organism>
<evidence type="ECO:0008006" key="2">
    <source>
        <dbReference type="Google" id="ProtNLM"/>
    </source>
</evidence>
<dbReference type="PANTHER" id="PTHR43061">
    <property type="entry name" value="GTP DIPHOSPHOKINASE RSH1, CHLOROPLASTIC-RELATED"/>
    <property type="match status" value="1"/>
</dbReference>